<evidence type="ECO:0000256" key="4">
    <source>
        <dbReference type="ARBA" id="ARBA00022475"/>
    </source>
</evidence>
<keyword evidence="4" id="KW-1003">Cell membrane</keyword>
<evidence type="ECO:0000256" key="6">
    <source>
        <dbReference type="ARBA" id="ARBA00022525"/>
    </source>
</evidence>
<feature type="transmembrane region" description="Helical" evidence="14">
    <location>
        <begin position="841"/>
        <end position="859"/>
    </location>
</feature>
<evidence type="ECO:0000256" key="8">
    <source>
        <dbReference type="ARBA" id="ARBA00022692"/>
    </source>
</evidence>
<sequence>MTDYNDKIRALILAALMVFSVFAGTVAFTGSAAADVDSMSGASVTDVDRGNASATQTVTFSVTTADAQDEEITIDYETGNVTDATITSVTDTTGNITADNVTVVNSTRITLDVNGSAASDAGDIEVEVTHDLSDVSETSGVTVTIDDAGGSNDASALTPTFDIVADDGNNDTTFTDGGLVFQGQTASYDAANADTSGNTYSDGGYFLYERVDSSTGSPVRSLNANNGWVNASTSGLETGTTYFISNDGSNPGSADITFTVRNMAFDASFDSDSVDNAGTTGVDFTVESSNRQETFDVYVTSDDLSDDELVDIFDDNFDGTDVDVDGDDETDDDDGIQITVDNGEETSEANFSDIDGGSYNFTLDVTDTTAESSASIDVNDIGAGEAEFGNPNVEVPQGDVAEINISLSGAAAGGSGTLVIGTLDDDGYQANISFTDTDDDGEVTVEFNTYTAGSDSLGTVVSAAGEDDVTFDSTDNQTDVTAMLAQGEYTISVSTSSSVSTTTESPQDLGTLFIAERSTDSMQLWTAPGAAELDADEEDGVEESDIASLIEDGLVTQDDTITSGDYVIHQVTATGLTGVVDSEGSLTNALQSGALEVTVEQTNPVQNRDPKVINVTDSGSAVTLVEGDGAYYIAVDTGDSALNVSRNGNQVDLADGDEFEATFTVADDRLLGSSEEDDEQSVNATFEVESEDITLDNDPVQVEAAADQMITGEANSAPGTELTVRVRSTGETQPRFFNTQTVTVQADGTYNASFDFSDQAEGDEFSVTVRKGGTQVASADGEVVGAAATTEAATTEAATTEASTTEATTTEAQTTEAQTTEAQTSEPPATTAEPTSTSTPGFGAVLAVIALIGAALLAVRRDN</sequence>
<dbReference type="Proteomes" id="UP001596388">
    <property type="component" value="Unassembled WGS sequence"/>
</dbReference>
<evidence type="ECO:0000256" key="13">
    <source>
        <dbReference type="SAM" id="MobiDB-lite"/>
    </source>
</evidence>
<keyword evidence="5" id="KW-0134">Cell wall</keyword>
<dbReference type="NCBIfam" id="NF045517">
    <property type="entry name" value="halo_surf_dom"/>
    <property type="match status" value="1"/>
</dbReference>
<keyword evidence="11 14" id="KW-0472">Membrane</keyword>
<evidence type="ECO:0000256" key="1">
    <source>
        <dbReference type="ARBA" id="ARBA00004236"/>
    </source>
</evidence>
<dbReference type="GO" id="GO:0030115">
    <property type="term" value="C:S-layer"/>
    <property type="evidence" value="ECO:0007669"/>
    <property type="project" value="UniProtKB-SubCell"/>
</dbReference>
<evidence type="ECO:0000256" key="3">
    <source>
        <dbReference type="ARBA" id="ARBA00009327"/>
    </source>
</evidence>
<name>A0ABD5X223_9EURY</name>
<comment type="caution">
    <text evidence="17">The sequence shown here is derived from an EMBL/GenBank/DDBJ whole genome shotgun (WGS) entry which is preliminary data.</text>
</comment>
<evidence type="ECO:0000256" key="5">
    <source>
        <dbReference type="ARBA" id="ARBA00022512"/>
    </source>
</evidence>
<evidence type="ECO:0000256" key="11">
    <source>
        <dbReference type="ARBA" id="ARBA00023136"/>
    </source>
</evidence>
<evidence type="ECO:0000256" key="9">
    <source>
        <dbReference type="ARBA" id="ARBA00022729"/>
    </source>
</evidence>
<feature type="region of interest" description="Disordered" evidence="13">
    <location>
        <begin position="791"/>
        <end position="838"/>
    </location>
</feature>
<dbReference type="EMBL" id="JBHTAG010000003">
    <property type="protein sequence ID" value="MFC7097587.1"/>
    <property type="molecule type" value="Genomic_DNA"/>
</dbReference>
<comment type="similarity">
    <text evidence="3">Belongs to the halobacterial S-layer protein family.</text>
</comment>
<keyword evidence="10 14" id="KW-1133">Transmembrane helix</keyword>
<accession>A0ABD5X223</accession>
<keyword evidence="12" id="KW-0325">Glycoprotein</keyword>
<dbReference type="InterPro" id="IPR026371">
    <property type="entry name" value="PGF_CTERM"/>
</dbReference>
<feature type="domain" description="DUF7827" evidence="16">
    <location>
        <begin position="378"/>
        <end position="495"/>
    </location>
</feature>
<keyword evidence="18" id="KW-1185">Reference proteome</keyword>
<keyword evidence="6" id="KW-0964">Secreted</keyword>
<evidence type="ECO:0000256" key="2">
    <source>
        <dbReference type="ARBA" id="ARBA00004237"/>
    </source>
</evidence>
<evidence type="ECO:0000259" key="16">
    <source>
        <dbReference type="Pfam" id="PF25162"/>
    </source>
</evidence>
<protein>
    <submittedName>
        <fullName evidence="17">BGTF surface domain-containing protein</fullName>
    </submittedName>
</protein>
<dbReference type="Pfam" id="PF18204">
    <property type="entry name" value="PGF-CTERM"/>
    <property type="match status" value="1"/>
</dbReference>
<dbReference type="RefSeq" id="WP_390219090.1">
    <property type="nucleotide sequence ID" value="NZ_JBHTAG010000003.1"/>
</dbReference>
<evidence type="ECO:0000256" key="10">
    <source>
        <dbReference type="ARBA" id="ARBA00022989"/>
    </source>
</evidence>
<reference evidence="17 18" key="1">
    <citation type="journal article" date="2019" name="Int. J. Syst. Evol. Microbiol.">
        <title>The Global Catalogue of Microorganisms (GCM) 10K type strain sequencing project: providing services to taxonomists for standard genome sequencing and annotation.</title>
        <authorList>
            <consortium name="The Broad Institute Genomics Platform"/>
            <consortium name="The Broad Institute Genome Sequencing Center for Infectious Disease"/>
            <person name="Wu L."/>
            <person name="Ma J."/>
        </authorList>
    </citation>
    <scope>NUCLEOTIDE SEQUENCE [LARGE SCALE GENOMIC DNA]</scope>
    <source>
        <strain evidence="17 18">DT55</strain>
    </source>
</reference>
<dbReference type="NCBIfam" id="TIGR04207">
    <property type="entry name" value="halo_sig_pep"/>
    <property type="match status" value="1"/>
</dbReference>
<comment type="subcellular location">
    <subcellularLocation>
        <location evidence="1">Cell membrane</location>
    </subcellularLocation>
    <subcellularLocation>
        <location evidence="2">Secreted</location>
        <location evidence="2">Cell wall</location>
        <location evidence="2">S-layer</location>
    </subcellularLocation>
</comment>
<evidence type="ECO:0000256" key="14">
    <source>
        <dbReference type="SAM" id="Phobius"/>
    </source>
</evidence>
<evidence type="ECO:0000313" key="18">
    <source>
        <dbReference type="Proteomes" id="UP001596388"/>
    </source>
</evidence>
<dbReference type="InterPro" id="IPR057149">
    <property type="entry name" value="DUF7827"/>
</dbReference>
<gene>
    <name evidence="17" type="ORF">ACFQKD_09750</name>
</gene>
<proteinExistence type="inferred from homology"/>
<dbReference type="Pfam" id="PF25162">
    <property type="entry name" value="DUF7827"/>
    <property type="match status" value="1"/>
</dbReference>
<feature type="domain" description="PGF-CTERM archaeal protein-sorting signal" evidence="15">
    <location>
        <begin position="839"/>
        <end position="861"/>
    </location>
</feature>
<evidence type="ECO:0000256" key="7">
    <source>
        <dbReference type="ARBA" id="ARBA00022601"/>
    </source>
</evidence>
<evidence type="ECO:0000259" key="15">
    <source>
        <dbReference type="Pfam" id="PF18204"/>
    </source>
</evidence>
<keyword evidence="9" id="KW-0732">Signal</keyword>
<dbReference type="NCBIfam" id="TIGR04126">
    <property type="entry name" value="PGF_CTERM"/>
    <property type="match status" value="1"/>
</dbReference>
<organism evidence="17 18">
    <name type="scientific">Halobaculum marinum</name>
    <dbReference type="NCBI Taxonomy" id="3031996"/>
    <lineage>
        <taxon>Archaea</taxon>
        <taxon>Methanobacteriati</taxon>
        <taxon>Methanobacteriota</taxon>
        <taxon>Stenosarchaea group</taxon>
        <taxon>Halobacteria</taxon>
        <taxon>Halobacteriales</taxon>
        <taxon>Haloferacaceae</taxon>
        <taxon>Halobaculum</taxon>
    </lineage>
</organism>
<evidence type="ECO:0000313" key="17">
    <source>
        <dbReference type="EMBL" id="MFC7097587.1"/>
    </source>
</evidence>
<dbReference type="InterPro" id="IPR026452">
    <property type="entry name" value="Surf_glycop_sig_pep"/>
</dbReference>
<keyword evidence="7" id="KW-0701">S-layer</keyword>
<evidence type="ECO:0000256" key="12">
    <source>
        <dbReference type="ARBA" id="ARBA00023180"/>
    </source>
</evidence>
<keyword evidence="8 14" id="KW-0812">Transmembrane</keyword>
<dbReference type="GO" id="GO:0005886">
    <property type="term" value="C:plasma membrane"/>
    <property type="evidence" value="ECO:0007669"/>
    <property type="project" value="UniProtKB-SubCell"/>
</dbReference>
<dbReference type="AlphaFoldDB" id="A0ABD5X223"/>